<dbReference type="EMBL" id="FJUX01000042">
    <property type="protein sequence ID" value="CZS99687.1"/>
    <property type="molecule type" value="Genomic_DNA"/>
</dbReference>
<dbReference type="Proteomes" id="UP000178912">
    <property type="component" value="Unassembled WGS sequence"/>
</dbReference>
<name>A0A1E1KNU6_9HELO</name>
<proteinExistence type="predicted"/>
<dbReference type="AlphaFoldDB" id="A0A1E1KNU6"/>
<organism evidence="3 4">
    <name type="scientific">Rhynchosporium agropyri</name>
    <dbReference type="NCBI Taxonomy" id="914238"/>
    <lineage>
        <taxon>Eukaryota</taxon>
        <taxon>Fungi</taxon>
        <taxon>Dikarya</taxon>
        <taxon>Ascomycota</taxon>
        <taxon>Pezizomycotina</taxon>
        <taxon>Leotiomycetes</taxon>
        <taxon>Helotiales</taxon>
        <taxon>Ploettnerulaceae</taxon>
        <taxon>Rhynchosporium</taxon>
    </lineage>
</organism>
<feature type="coiled-coil region" evidence="1">
    <location>
        <begin position="192"/>
        <end position="219"/>
    </location>
</feature>
<protein>
    <submittedName>
        <fullName evidence="3">Uncharacterized protein</fullName>
    </submittedName>
</protein>
<accession>A0A1E1KNU6</accession>
<gene>
    <name evidence="3" type="ORF">RAG0_08004</name>
</gene>
<keyword evidence="1" id="KW-0175">Coiled coil</keyword>
<feature type="region of interest" description="Disordered" evidence="2">
    <location>
        <begin position="306"/>
        <end position="361"/>
    </location>
</feature>
<evidence type="ECO:0000313" key="4">
    <source>
        <dbReference type="Proteomes" id="UP000178912"/>
    </source>
</evidence>
<sequence length="361" mass="40376">MAYPVHRIDSLTSDLVMDDDMEFAWDLCHTLFSQFKVSERRRLSPSPDQVLDNMVATARKLHDTLCNESQDLCRPTSHVNPQDQLQSDRSPLFSDSDGCCGHQRRSSRSLHLDQAASIPSGCSSSTANCGSFSCSNSSRWIHNAIAKYLLVSPEVNLTREAVVALIEVYNDRREHMQDPIQIEAVKEEDIAIERAIHRLELLRVEMRDAEDRQEELEMAYLESDCACSHPGSAIIDEVTGLLDVADQRYKIRERWLLKSLRSKNLANDVVKARKDLKDIGSHELMKDINNLLDEATSLLFRDTKSSCPADHADLPGDGATSPGTQNRGNEEEVPELISADMQGSNGGDDGKESFVEASESW</sequence>
<evidence type="ECO:0000256" key="1">
    <source>
        <dbReference type="SAM" id="Coils"/>
    </source>
</evidence>
<dbReference type="OrthoDB" id="10653915at2759"/>
<reference evidence="4" key="1">
    <citation type="submission" date="2016-03" db="EMBL/GenBank/DDBJ databases">
        <authorList>
            <person name="Guldener U."/>
        </authorList>
    </citation>
    <scope>NUCLEOTIDE SEQUENCE [LARGE SCALE GENOMIC DNA]</scope>
    <source>
        <strain evidence="4">04CH-RAC-A.6.1</strain>
    </source>
</reference>
<evidence type="ECO:0000313" key="3">
    <source>
        <dbReference type="EMBL" id="CZS99687.1"/>
    </source>
</evidence>
<keyword evidence="4" id="KW-1185">Reference proteome</keyword>
<evidence type="ECO:0000256" key="2">
    <source>
        <dbReference type="SAM" id="MobiDB-lite"/>
    </source>
</evidence>